<evidence type="ECO:0000313" key="2">
    <source>
        <dbReference type="EMBL" id="GAI11753.1"/>
    </source>
</evidence>
<evidence type="ECO:0000259" key="1">
    <source>
        <dbReference type="Pfam" id="PF13514"/>
    </source>
</evidence>
<feature type="non-terminal residue" evidence="2">
    <location>
        <position position="96"/>
    </location>
</feature>
<gene>
    <name evidence="2" type="ORF">S06H3_22122</name>
</gene>
<accession>X1KYE9</accession>
<dbReference type="InterPro" id="IPR038734">
    <property type="entry name" value="YhaN_AAA"/>
</dbReference>
<dbReference type="AlphaFoldDB" id="X1KYE9"/>
<sequence length="96" mass="11038">MRIKEFSIRRYGPLPDIGRILLGNFSLFFGKNEDGKTLTIDGLIKMLFRGKTRVFEKIDRVDEDPNGYLVLEDSKGKEIKFPQKEKIEDITGLNSS</sequence>
<protein>
    <recommendedName>
        <fullName evidence="1">YhaN AAA domain-containing protein</fullName>
    </recommendedName>
</protein>
<organism evidence="2">
    <name type="scientific">marine sediment metagenome</name>
    <dbReference type="NCBI Taxonomy" id="412755"/>
    <lineage>
        <taxon>unclassified sequences</taxon>
        <taxon>metagenomes</taxon>
        <taxon>ecological metagenomes</taxon>
    </lineage>
</organism>
<dbReference type="EMBL" id="BARV01011752">
    <property type="protein sequence ID" value="GAI11753.1"/>
    <property type="molecule type" value="Genomic_DNA"/>
</dbReference>
<dbReference type="Pfam" id="PF13514">
    <property type="entry name" value="AAA_27"/>
    <property type="match status" value="1"/>
</dbReference>
<reference evidence="2" key="1">
    <citation type="journal article" date="2014" name="Front. Microbiol.">
        <title>High frequency of phylogenetically diverse reductive dehalogenase-homologous genes in deep subseafloor sedimentary metagenomes.</title>
        <authorList>
            <person name="Kawai M."/>
            <person name="Futagami T."/>
            <person name="Toyoda A."/>
            <person name="Takaki Y."/>
            <person name="Nishi S."/>
            <person name="Hori S."/>
            <person name="Arai W."/>
            <person name="Tsubouchi T."/>
            <person name="Morono Y."/>
            <person name="Uchiyama I."/>
            <person name="Ito T."/>
            <person name="Fujiyama A."/>
            <person name="Inagaki F."/>
            <person name="Takami H."/>
        </authorList>
    </citation>
    <scope>NUCLEOTIDE SEQUENCE</scope>
    <source>
        <strain evidence="2">Expedition CK06-06</strain>
    </source>
</reference>
<comment type="caution">
    <text evidence="2">The sequence shown here is derived from an EMBL/GenBank/DDBJ whole genome shotgun (WGS) entry which is preliminary data.</text>
</comment>
<proteinExistence type="predicted"/>
<name>X1KYE9_9ZZZZ</name>
<feature type="domain" description="YhaN AAA" evidence="1">
    <location>
        <begin position="1"/>
        <end position="49"/>
    </location>
</feature>